<evidence type="ECO:0000313" key="2">
    <source>
        <dbReference type="Proteomes" id="UP001159363"/>
    </source>
</evidence>
<dbReference type="EMBL" id="JARBHB010000009">
    <property type="protein sequence ID" value="KAJ8875742.1"/>
    <property type="molecule type" value="Genomic_DNA"/>
</dbReference>
<reference evidence="1 2" key="1">
    <citation type="submission" date="2023-02" db="EMBL/GenBank/DDBJ databases">
        <title>LHISI_Scaffold_Assembly.</title>
        <authorList>
            <person name="Stuart O.P."/>
            <person name="Cleave R."/>
            <person name="Magrath M.J.L."/>
            <person name="Mikheyev A.S."/>
        </authorList>
    </citation>
    <scope>NUCLEOTIDE SEQUENCE [LARGE SCALE GENOMIC DNA]</scope>
    <source>
        <strain evidence="1">Daus_M_001</strain>
        <tissue evidence="1">Leg muscle</tissue>
    </source>
</reference>
<dbReference type="Proteomes" id="UP001159363">
    <property type="component" value="Chromosome 8"/>
</dbReference>
<name>A0ABQ9GUP7_9NEOP</name>
<sequence>MGSVTWTVIVTSGPPKIGSKFQNPMVPNELEGIVKPALVYTHFHVIPMITDDFIDFALLASQYMNTQNQGISETTHITTHCKDHKHPSWIKTNRLKKHVSLDSLPVVEELPRVNFTCSISKEKRKDFLAMLPYLKEKNHQFYKGLLQENSGNCIMEEYAENI</sequence>
<protein>
    <submittedName>
        <fullName evidence="1">Uncharacterized protein</fullName>
    </submittedName>
</protein>
<evidence type="ECO:0000313" key="1">
    <source>
        <dbReference type="EMBL" id="KAJ8875742.1"/>
    </source>
</evidence>
<gene>
    <name evidence="1" type="ORF">PR048_023641</name>
</gene>
<accession>A0ABQ9GUP7</accession>
<organism evidence="1 2">
    <name type="scientific">Dryococelus australis</name>
    <dbReference type="NCBI Taxonomy" id="614101"/>
    <lineage>
        <taxon>Eukaryota</taxon>
        <taxon>Metazoa</taxon>
        <taxon>Ecdysozoa</taxon>
        <taxon>Arthropoda</taxon>
        <taxon>Hexapoda</taxon>
        <taxon>Insecta</taxon>
        <taxon>Pterygota</taxon>
        <taxon>Neoptera</taxon>
        <taxon>Polyneoptera</taxon>
        <taxon>Phasmatodea</taxon>
        <taxon>Verophasmatodea</taxon>
        <taxon>Anareolatae</taxon>
        <taxon>Phasmatidae</taxon>
        <taxon>Eurycanthinae</taxon>
        <taxon>Dryococelus</taxon>
    </lineage>
</organism>
<proteinExistence type="predicted"/>
<comment type="caution">
    <text evidence="1">The sequence shown here is derived from an EMBL/GenBank/DDBJ whole genome shotgun (WGS) entry which is preliminary data.</text>
</comment>
<keyword evidence="2" id="KW-1185">Reference proteome</keyword>